<dbReference type="Gene3D" id="3.10.450.240">
    <property type="match status" value="1"/>
</dbReference>
<evidence type="ECO:0000256" key="1">
    <source>
        <dbReference type="SAM" id="Phobius"/>
    </source>
</evidence>
<protein>
    <submittedName>
        <fullName evidence="3">Tim44 domain-containing protein</fullName>
    </submittedName>
</protein>
<gene>
    <name evidence="3" type="ORF">GBZ86_15980</name>
</gene>
<feature type="transmembrane region" description="Helical" evidence="1">
    <location>
        <begin position="29"/>
        <end position="47"/>
    </location>
</feature>
<dbReference type="OrthoDB" id="7066974at2"/>
<sequence length="222" mass="25633">GGSSSSGSSGSSSSSYGGSNGRYNSTAQGFSPVGVMIFGVYMAIFFFKKNGKHIIAINNRKRQTLSEIKNFEIDNPLWEFYSIEEQIEEAFFIIQKAWMNRDYSKAKEFMSYDLYDIHNMKVSWMKIRGEKNILKNIKILSIKPIKAISSTNGSTNKLWVSIRAKMIDYTINENTKMVKSGNTMKSDAFEEYWRFILKDNRWVADKIMQTDEVDLDYFDKLK</sequence>
<dbReference type="RefSeq" id="WP_152892307.1">
    <property type="nucleotide sequence ID" value="NZ_WHJC01000508.1"/>
</dbReference>
<proteinExistence type="predicted"/>
<reference evidence="3 4" key="1">
    <citation type="submission" date="2019-10" db="EMBL/GenBank/DDBJ databases">
        <title>The Genome Sequence of Clostridium tarantellae Isolated from Fish Brain.</title>
        <authorList>
            <person name="Bano L."/>
            <person name="Kiel M."/>
            <person name="Sales G."/>
            <person name="Doxey A.C."/>
            <person name="Mansfield M.J."/>
            <person name="Schiavone M."/>
            <person name="Rossetto O."/>
            <person name="Pirazzini M."/>
            <person name="Dobrindt U."/>
            <person name="Montecucco C."/>
        </authorList>
    </citation>
    <scope>NUCLEOTIDE SEQUENCE [LARGE SCALE GENOMIC DNA]</scope>
    <source>
        <strain evidence="3 4">DSM 3997</strain>
    </source>
</reference>
<feature type="non-terminal residue" evidence="3">
    <location>
        <position position="1"/>
    </location>
</feature>
<evidence type="ECO:0000259" key="2">
    <source>
        <dbReference type="SMART" id="SM00978"/>
    </source>
</evidence>
<organism evidence="3 4">
    <name type="scientific">Clostridium tarantellae</name>
    <dbReference type="NCBI Taxonomy" id="39493"/>
    <lineage>
        <taxon>Bacteria</taxon>
        <taxon>Bacillati</taxon>
        <taxon>Bacillota</taxon>
        <taxon>Clostridia</taxon>
        <taxon>Eubacteriales</taxon>
        <taxon>Clostridiaceae</taxon>
        <taxon>Clostridium</taxon>
    </lineage>
</organism>
<keyword evidence="4" id="KW-1185">Reference proteome</keyword>
<dbReference type="EMBL" id="WHJC01000508">
    <property type="protein sequence ID" value="MPQ45215.1"/>
    <property type="molecule type" value="Genomic_DNA"/>
</dbReference>
<feature type="domain" description="Tim44-like" evidence="2">
    <location>
        <begin position="61"/>
        <end position="209"/>
    </location>
</feature>
<dbReference type="Proteomes" id="UP000430345">
    <property type="component" value="Unassembled WGS sequence"/>
</dbReference>
<dbReference type="AlphaFoldDB" id="A0A6I1MP64"/>
<dbReference type="InterPro" id="IPR032710">
    <property type="entry name" value="NTF2-like_dom_sf"/>
</dbReference>
<keyword evidence="1" id="KW-0812">Transmembrane</keyword>
<name>A0A6I1MP64_9CLOT</name>
<keyword evidence="1" id="KW-0472">Membrane</keyword>
<dbReference type="SUPFAM" id="SSF54427">
    <property type="entry name" value="NTF2-like"/>
    <property type="match status" value="1"/>
</dbReference>
<dbReference type="Pfam" id="PF04280">
    <property type="entry name" value="Tim44"/>
    <property type="match status" value="1"/>
</dbReference>
<evidence type="ECO:0000313" key="4">
    <source>
        <dbReference type="Proteomes" id="UP000430345"/>
    </source>
</evidence>
<dbReference type="SMART" id="SM00978">
    <property type="entry name" value="Tim44"/>
    <property type="match status" value="1"/>
</dbReference>
<accession>A0A6I1MP64</accession>
<dbReference type="InterPro" id="IPR007379">
    <property type="entry name" value="Tim44-like_dom"/>
</dbReference>
<evidence type="ECO:0000313" key="3">
    <source>
        <dbReference type="EMBL" id="MPQ45215.1"/>
    </source>
</evidence>
<comment type="caution">
    <text evidence="3">The sequence shown here is derived from an EMBL/GenBank/DDBJ whole genome shotgun (WGS) entry which is preliminary data.</text>
</comment>
<keyword evidence="1" id="KW-1133">Transmembrane helix</keyword>